<evidence type="ECO:0000256" key="2">
    <source>
        <dbReference type="ARBA" id="ARBA00022695"/>
    </source>
</evidence>
<gene>
    <name evidence="10" type="ORF">K6V98_00585</name>
</gene>
<comment type="caution">
    <text evidence="10">The sequence shown here is derived from an EMBL/GenBank/DDBJ whole genome shotgun (WGS) entry which is preliminary data.</text>
</comment>
<feature type="domain" description="CCA-adding enzyme C-terminal" evidence="9">
    <location>
        <begin position="213"/>
        <end position="261"/>
    </location>
</feature>
<dbReference type="InterPro" id="IPR006674">
    <property type="entry name" value="HD_domain"/>
</dbReference>
<accession>A0ABS7MKE2</accession>
<keyword evidence="2" id="KW-0548">Nucleotidyltransferase</keyword>
<dbReference type="InterPro" id="IPR032810">
    <property type="entry name" value="CCA-adding_enz_C"/>
</dbReference>
<keyword evidence="6" id="KW-0694">RNA-binding</keyword>
<name>A0ABS7MKE2_9ACTN</name>
<keyword evidence="1" id="KW-0819">tRNA processing</keyword>
<reference evidence="10 11" key="1">
    <citation type="submission" date="2021-08" db="EMBL/GenBank/DDBJ databases">
        <title>Collinsella faecalis sp. nov. isolated from swine faeces.</title>
        <authorList>
            <person name="Oh B.S."/>
            <person name="Lee J.H."/>
        </authorList>
    </citation>
    <scope>NUCLEOTIDE SEQUENCE [LARGE SCALE GENOMIC DNA]</scope>
    <source>
        <strain evidence="10 11">AGMB00827</strain>
    </source>
</reference>
<keyword evidence="11" id="KW-1185">Reference proteome</keyword>
<feature type="domain" description="HD" evidence="8">
    <location>
        <begin position="80"/>
        <end position="142"/>
    </location>
</feature>
<evidence type="ECO:0000259" key="8">
    <source>
        <dbReference type="Pfam" id="PF01966"/>
    </source>
</evidence>
<evidence type="ECO:0000313" key="11">
    <source>
        <dbReference type="Proteomes" id="UP000700908"/>
    </source>
</evidence>
<dbReference type="InterPro" id="IPR003607">
    <property type="entry name" value="HD/PDEase_dom"/>
</dbReference>
<evidence type="ECO:0000256" key="3">
    <source>
        <dbReference type="ARBA" id="ARBA00022723"/>
    </source>
</evidence>
<evidence type="ECO:0000313" key="10">
    <source>
        <dbReference type="EMBL" id="MBY4796865.1"/>
    </source>
</evidence>
<dbReference type="NCBIfam" id="TIGR00277">
    <property type="entry name" value="HDIG"/>
    <property type="match status" value="1"/>
</dbReference>
<protein>
    <submittedName>
        <fullName evidence="10">HD domain-containing protein</fullName>
    </submittedName>
</protein>
<organism evidence="10 11">
    <name type="scientific">Collinsella ureilytica</name>
    <dbReference type="NCBI Taxonomy" id="2869515"/>
    <lineage>
        <taxon>Bacteria</taxon>
        <taxon>Bacillati</taxon>
        <taxon>Actinomycetota</taxon>
        <taxon>Coriobacteriia</taxon>
        <taxon>Coriobacteriales</taxon>
        <taxon>Coriobacteriaceae</taxon>
        <taxon>Collinsella</taxon>
    </lineage>
</organism>
<dbReference type="InterPro" id="IPR006675">
    <property type="entry name" value="HDIG_dom"/>
</dbReference>
<dbReference type="Gene3D" id="1.10.246.80">
    <property type="match status" value="1"/>
</dbReference>
<keyword evidence="5" id="KW-0460">Magnesium</keyword>
<keyword evidence="4" id="KW-0547">Nucleotide-binding</keyword>
<dbReference type="CDD" id="cd00077">
    <property type="entry name" value="HDc"/>
    <property type="match status" value="1"/>
</dbReference>
<evidence type="ECO:0000256" key="7">
    <source>
        <dbReference type="SAM" id="MobiDB-lite"/>
    </source>
</evidence>
<dbReference type="InterPro" id="IPR050124">
    <property type="entry name" value="tRNA_CCA-adding_enzyme"/>
</dbReference>
<feature type="compositionally biased region" description="Basic and acidic residues" evidence="7">
    <location>
        <begin position="1"/>
        <end position="10"/>
    </location>
</feature>
<evidence type="ECO:0000259" key="9">
    <source>
        <dbReference type="Pfam" id="PF13735"/>
    </source>
</evidence>
<keyword evidence="3" id="KW-0479">Metal-binding</keyword>
<dbReference type="SUPFAM" id="SSF81891">
    <property type="entry name" value="Poly A polymerase C-terminal region-like"/>
    <property type="match status" value="1"/>
</dbReference>
<dbReference type="Pfam" id="PF01966">
    <property type="entry name" value="HD"/>
    <property type="match status" value="1"/>
</dbReference>
<sequence>MVRTDRKGEHIPVAVTELNDERSGTSGAPRDVLSDGSRPNRGVGAGQTSEGEYARASAACQTPLTEQVRTQPHLLKPSRSLLWAALLHDIAKPETFTIDEEGRGHFFSHPERGAVLARQIMNRLSLPSRLISDVALLVHYHDMPLKPCRSSILDMLGRLTKKSSDAPRLMGELLDLKVADARGKTAECADYVDEISKMRRLYERLLEQGSAYSVKTLALTGSDLISAGIAPGPQVGELLNRALELHIDGEVPNDAIALLKALQLGL</sequence>
<dbReference type="PANTHER" id="PTHR47545">
    <property type="entry name" value="MULTIFUNCTIONAL CCA PROTEIN"/>
    <property type="match status" value="1"/>
</dbReference>
<evidence type="ECO:0000256" key="6">
    <source>
        <dbReference type="ARBA" id="ARBA00022884"/>
    </source>
</evidence>
<evidence type="ECO:0000256" key="1">
    <source>
        <dbReference type="ARBA" id="ARBA00022694"/>
    </source>
</evidence>
<dbReference type="Proteomes" id="UP000700908">
    <property type="component" value="Unassembled WGS sequence"/>
</dbReference>
<proteinExistence type="predicted"/>
<dbReference type="EMBL" id="JAIMFO010000004">
    <property type="protein sequence ID" value="MBY4796865.1"/>
    <property type="molecule type" value="Genomic_DNA"/>
</dbReference>
<evidence type="ECO:0000256" key="5">
    <source>
        <dbReference type="ARBA" id="ARBA00022842"/>
    </source>
</evidence>
<dbReference type="Pfam" id="PF13735">
    <property type="entry name" value="tRNA_NucTran2_2"/>
    <property type="match status" value="1"/>
</dbReference>
<feature type="region of interest" description="Disordered" evidence="7">
    <location>
        <begin position="1"/>
        <end position="52"/>
    </location>
</feature>
<dbReference type="Gene3D" id="1.10.3090.10">
    <property type="entry name" value="cca-adding enzyme, domain 2"/>
    <property type="match status" value="1"/>
</dbReference>
<evidence type="ECO:0000256" key="4">
    <source>
        <dbReference type="ARBA" id="ARBA00022741"/>
    </source>
</evidence>
<keyword evidence="2" id="KW-0808">Transferase</keyword>
<dbReference type="PANTHER" id="PTHR47545:SF1">
    <property type="entry name" value="MULTIFUNCTIONAL CCA PROTEIN"/>
    <property type="match status" value="1"/>
</dbReference>